<dbReference type="InterPro" id="IPR010155">
    <property type="entry name" value="CRISPR-assoc_prot_Cas5d"/>
</dbReference>
<keyword evidence="2" id="KW-0255">Endonuclease</keyword>
<comment type="similarity">
    <text evidence="2">Belongs to the CRISPR-associated protein Cas5 family. Subtype I-C/Dvulg subfamily.</text>
</comment>
<dbReference type="InterPro" id="IPR013422">
    <property type="entry name" value="CRISPR-assoc_prot_Cas5_N"/>
</dbReference>
<dbReference type="AlphaFoldDB" id="A0A511R1A6"/>
<dbReference type="NCBIfam" id="TIGR02593">
    <property type="entry name" value="CRISPR_cas5"/>
    <property type="match status" value="1"/>
</dbReference>
<dbReference type="GO" id="GO:0004519">
    <property type="term" value="F:endonuclease activity"/>
    <property type="evidence" value="ECO:0007669"/>
    <property type="project" value="UniProtKB-UniRule"/>
</dbReference>
<evidence type="ECO:0000313" key="3">
    <source>
        <dbReference type="EMBL" id="GEM83388.1"/>
    </source>
</evidence>
<accession>A0A511R1A6</accession>
<protein>
    <recommendedName>
        <fullName evidence="2">pre-crRNA processing endonuclease</fullName>
        <ecNumber evidence="2">3.1.-.-</ecNumber>
    </recommendedName>
</protein>
<dbReference type="GO" id="GO:0016787">
    <property type="term" value="F:hydrolase activity"/>
    <property type="evidence" value="ECO:0007669"/>
    <property type="project" value="UniProtKB-KW"/>
</dbReference>
<dbReference type="RefSeq" id="WP_119339580.1">
    <property type="nucleotide sequence ID" value="NZ_BJXL01000042.1"/>
</dbReference>
<dbReference type="InterPro" id="IPR021124">
    <property type="entry name" value="CRISPR-assoc_prot_Cas5"/>
</dbReference>
<gene>
    <name evidence="3" type="ORF">MHY01S_15540</name>
</gene>
<dbReference type="NCBIfam" id="TIGR01876">
    <property type="entry name" value="cas_Cas5d"/>
    <property type="match status" value="1"/>
</dbReference>
<name>A0A511R1A6_9DEIN</name>
<dbReference type="EMBL" id="BJXL01000042">
    <property type="protein sequence ID" value="GEM83388.1"/>
    <property type="molecule type" value="Genomic_DNA"/>
</dbReference>
<proteinExistence type="inferred from homology"/>
<dbReference type="PIRSF" id="PIRSF029950">
    <property type="entry name" value="Cas_CT1134"/>
    <property type="match status" value="1"/>
</dbReference>
<evidence type="ECO:0000256" key="2">
    <source>
        <dbReference type="PIRNR" id="PIRNR029950"/>
    </source>
</evidence>
<reference evidence="3 4" key="1">
    <citation type="submission" date="2019-07" db="EMBL/GenBank/DDBJ databases">
        <title>Whole genome shotgun sequence of Meiothermus hypogaeus NBRC 106114.</title>
        <authorList>
            <person name="Hosoyama A."/>
            <person name="Uohara A."/>
            <person name="Ohji S."/>
            <person name="Ichikawa N."/>
        </authorList>
    </citation>
    <scope>NUCLEOTIDE SEQUENCE [LARGE SCALE GENOMIC DNA]</scope>
    <source>
        <strain evidence="3 4">NBRC 106114</strain>
    </source>
</reference>
<dbReference type="GO" id="GO:0051607">
    <property type="term" value="P:defense response to virus"/>
    <property type="evidence" value="ECO:0007669"/>
    <property type="project" value="UniProtKB-UniRule"/>
</dbReference>
<comment type="function">
    <text evidence="2">CRISPR (clustered regularly interspaced short palindromic repeat) is an adaptive immune system that provides protection against mobile genetic elements (viruses, transposable elements and conjugative plasmids). CRISPR clusters contain spacers, sequences complementary to antecedent mobile elements, and target invading nucleic acids. CRISPR clusters are transcribed and processed into CRISPR RNA (crRNA).</text>
</comment>
<evidence type="ECO:0000313" key="4">
    <source>
        <dbReference type="Proteomes" id="UP000321197"/>
    </source>
</evidence>
<sequence>MRSFMLEVWGELACFTRPEFKVERFSYPLITPSAARGIFDAIYLDFDPQSKKSLMYWQVERIEVLRPVRYISLMRNEVKEKASLRNIQAWMKDPASLEPLYADATRDETGQDTRGRTQRQTMALKDVRYRLSAHAVLYREDPALRQKIEHSFERRARAGQCIYQPYLGCREFTGYFRLAESGEEARPVDYNEKIGWMLYDVYNLSRPGSPLRTDKGEKPRISLFEAEVVKGVLLVPPYDSEQVKKGVG</sequence>
<organism evidence="3 4">
    <name type="scientific">Meiothermus hypogaeus NBRC 106114</name>
    <dbReference type="NCBI Taxonomy" id="1227553"/>
    <lineage>
        <taxon>Bacteria</taxon>
        <taxon>Thermotogati</taxon>
        <taxon>Deinococcota</taxon>
        <taxon>Deinococci</taxon>
        <taxon>Thermales</taxon>
        <taxon>Thermaceae</taxon>
        <taxon>Meiothermus</taxon>
    </lineage>
</organism>
<keyword evidence="2" id="KW-0378">Hydrolase</keyword>
<dbReference type="GO" id="GO:0003723">
    <property type="term" value="F:RNA binding"/>
    <property type="evidence" value="ECO:0007669"/>
    <property type="project" value="UniProtKB-UniRule"/>
</dbReference>
<dbReference type="EC" id="3.1.-.-" evidence="2"/>
<dbReference type="Gene3D" id="3.30.70.2660">
    <property type="match status" value="1"/>
</dbReference>
<evidence type="ECO:0000256" key="1">
    <source>
        <dbReference type="ARBA" id="ARBA00023118"/>
    </source>
</evidence>
<keyword evidence="2" id="KW-0694">RNA-binding</keyword>
<dbReference type="GO" id="GO:0043571">
    <property type="term" value="P:maintenance of CRISPR repeat elements"/>
    <property type="evidence" value="ECO:0007669"/>
    <property type="project" value="UniProtKB-UniRule"/>
</dbReference>
<keyword evidence="2" id="KW-0540">Nuclease</keyword>
<dbReference type="Pfam" id="PF09704">
    <property type="entry name" value="Cas_Cas5d"/>
    <property type="match status" value="1"/>
</dbReference>
<dbReference type="OrthoDB" id="5621871at2"/>
<keyword evidence="1 2" id="KW-0051">Antiviral defense</keyword>
<dbReference type="Proteomes" id="UP000321197">
    <property type="component" value="Unassembled WGS sequence"/>
</dbReference>
<comment type="caution">
    <text evidence="3">The sequence shown here is derived from an EMBL/GenBank/DDBJ whole genome shotgun (WGS) entry which is preliminary data.</text>
</comment>